<dbReference type="STRING" id="1858805.M5FSW0"/>
<feature type="transmembrane region" description="Helical" evidence="2">
    <location>
        <begin position="117"/>
        <end position="135"/>
    </location>
</feature>
<dbReference type="OrthoDB" id="3364107at2759"/>
<dbReference type="AlphaFoldDB" id="M5FSW0"/>
<organism evidence="3 4">
    <name type="scientific">Dacryopinax primogenitus (strain DJM 731)</name>
    <name type="common">Brown rot fungus</name>
    <dbReference type="NCBI Taxonomy" id="1858805"/>
    <lineage>
        <taxon>Eukaryota</taxon>
        <taxon>Fungi</taxon>
        <taxon>Dikarya</taxon>
        <taxon>Basidiomycota</taxon>
        <taxon>Agaricomycotina</taxon>
        <taxon>Dacrymycetes</taxon>
        <taxon>Dacrymycetales</taxon>
        <taxon>Dacrymycetaceae</taxon>
        <taxon>Dacryopinax</taxon>
    </lineage>
</organism>
<keyword evidence="2" id="KW-1133">Transmembrane helix</keyword>
<evidence type="ECO:0008006" key="5">
    <source>
        <dbReference type="Google" id="ProtNLM"/>
    </source>
</evidence>
<keyword evidence="2" id="KW-0812">Transmembrane</keyword>
<feature type="transmembrane region" description="Helical" evidence="2">
    <location>
        <begin position="56"/>
        <end position="80"/>
    </location>
</feature>
<dbReference type="EMBL" id="JH795873">
    <property type="protein sequence ID" value="EJT98384.1"/>
    <property type="molecule type" value="Genomic_DNA"/>
</dbReference>
<protein>
    <recommendedName>
        <fullName evidence="5">MARVEL domain-containing protein</fullName>
    </recommendedName>
</protein>
<evidence type="ECO:0000256" key="1">
    <source>
        <dbReference type="SAM" id="MobiDB-lite"/>
    </source>
</evidence>
<proteinExistence type="predicted"/>
<feature type="transmembrane region" description="Helical" evidence="2">
    <location>
        <begin position="86"/>
        <end position="105"/>
    </location>
</feature>
<accession>M5FSW0</accession>
<evidence type="ECO:0000313" key="4">
    <source>
        <dbReference type="Proteomes" id="UP000030653"/>
    </source>
</evidence>
<dbReference type="RefSeq" id="XP_040625282.1">
    <property type="nucleotide sequence ID" value="XM_040769132.1"/>
</dbReference>
<feature type="transmembrane region" description="Helical" evidence="2">
    <location>
        <begin position="181"/>
        <end position="201"/>
    </location>
</feature>
<dbReference type="GeneID" id="63684194"/>
<evidence type="ECO:0000313" key="3">
    <source>
        <dbReference type="EMBL" id="EJT98384.1"/>
    </source>
</evidence>
<keyword evidence="2" id="KW-0472">Membrane</keyword>
<sequence>MPRAGYNILPTTEPAQDVTPLQTVSPPQMSQSNNEWTGHTMTMTISLPHIARVRFWTFWTLLVFSMSMLPIAASLVQSQIPGAQDFGVGIASSLITTLIPVLVLARESKHKDAWTSWTAIELTWMFVCAICWSVTGGRSISNAMWTCNGMCFRWSYQGMGRCTNFSYTICREYRVLAVFSWMIFFMLSTLFIWEFAIAISAHKKGDRFIWKSPAHAYGKGGAIYLEAPSPAFGHSEATLTKGKKADEEAVAERPRTPSALDSI</sequence>
<reference evidence="3 4" key="1">
    <citation type="journal article" date="2012" name="Science">
        <title>The Paleozoic origin of enzymatic lignin decomposition reconstructed from 31 fungal genomes.</title>
        <authorList>
            <person name="Floudas D."/>
            <person name="Binder M."/>
            <person name="Riley R."/>
            <person name="Barry K."/>
            <person name="Blanchette R.A."/>
            <person name="Henrissat B."/>
            <person name="Martinez A.T."/>
            <person name="Otillar R."/>
            <person name="Spatafora J.W."/>
            <person name="Yadav J.S."/>
            <person name="Aerts A."/>
            <person name="Benoit I."/>
            <person name="Boyd A."/>
            <person name="Carlson A."/>
            <person name="Copeland A."/>
            <person name="Coutinho P.M."/>
            <person name="de Vries R.P."/>
            <person name="Ferreira P."/>
            <person name="Findley K."/>
            <person name="Foster B."/>
            <person name="Gaskell J."/>
            <person name="Glotzer D."/>
            <person name="Gorecki P."/>
            <person name="Heitman J."/>
            <person name="Hesse C."/>
            <person name="Hori C."/>
            <person name="Igarashi K."/>
            <person name="Jurgens J.A."/>
            <person name="Kallen N."/>
            <person name="Kersten P."/>
            <person name="Kohler A."/>
            <person name="Kuees U."/>
            <person name="Kumar T.K.A."/>
            <person name="Kuo A."/>
            <person name="LaButti K."/>
            <person name="Larrondo L.F."/>
            <person name="Lindquist E."/>
            <person name="Ling A."/>
            <person name="Lombard V."/>
            <person name="Lucas S."/>
            <person name="Lundell T."/>
            <person name="Martin R."/>
            <person name="McLaughlin D.J."/>
            <person name="Morgenstern I."/>
            <person name="Morin E."/>
            <person name="Murat C."/>
            <person name="Nagy L.G."/>
            <person name="Nolan M."/>
            <person name="Ohm R.A."/>
            <person name="Patyshakuliyeva A."/>
            <person name="Rokas A."/>
            <person name="Ruiz-Duenas F.J."/>
            <person name="Sabat G."/>
            <person name="Salamov A."/>
            <person name="Samejima M."/>
            <person name="Schmutz J."/>
            <person name="Slot J.C."/>
            <person name="St John F."/>
            <person name="Stenlid J."/>
            <person name="Sun H."/>
            <person name="Sun S."/>
            <person name="Syed K."/>
            <person name="Tsang A."/>
            <person name="Wiebenga A."/>
            <person name="Young D."/>
            <person name="Pisabarro A."/>
            <person name="Eastwood D.C."/>
            <person name="Martin F."/>
            <person name="Cullen D."/>
            <person name="Grigoriev I.V."/>
            <person name="Hibbett D.S."/>
        </authorList>
    </citation>
    <scope>NUCLEOTIDE SEQUENCE [LARGE SCALE GENOMIC DNA]</scope>
    <source>
        <strain evidence="3 4">DJM-731 SS1</strain>
    </source>
</reference>
<evidence type="ECO:0000256" key="2">
    <source>
        <dbReference type="SAM" id="Phobius"/>
    </source>
</evidence>
<feature type="region of interest" description="Disordered" evidence="1">
    <location>
        <begin position="239"/>
        <end position="263"/>
    </location>
</feature>
<keyword evidence="4" id="KW-1185">Reference proteome</keyword>
<dbReference type="HOGENOM" id="CLU_1057771_0_0_1"/>
<name>M5FSW0_DACPD</name>
<feature type="compositionally biased region" description="Basic and acidic residues" evidence="1">
    <location>
        <begin position="243"/>
        <end position="255"/>
    </location>
</feature>
<dbReference type="Proteomes" id="UP000030653">
    <property type="component" value="Unassembled WGS sequence"/>
</dbReference>
<gene>
    <name evidence="3" type="ORF">DACRYDRAFT_110826</name>
</gene>